<proteinExistence type="predicted"/>
<accession>A0AAU9YWU9</accession>
<evidence type="ECO:0000313" key="3">
    <source>
        <dbReference type="Proteomes" id="UP001152836"/>
    </source>
</evidence>
<feature type="transmembrane region" description="Helical" evidence="1">
    <location>
        <begin position="39"/>
        <end position="63"/>
    </location>
</feature>
<evidence type="ECO:0000256" key="1">
    <source>
        <dbReference type="SAM" id="Phobius"/>
    </source>
</evidence>
<dbReference type="AlphaFoldDB" id="A0AAU9YWU9"/>
<feature type="transmembrane region" description="Helical" evidence="1">
    <location>
        <begin position="12"/>
        <end position="32"/>
    </location>
</feature>
<dbReference type="EMBL" id="CALSGD010000556">
    <property type="protein sequence ID" value="CAH6779574.1"/>
    <property type="molecule type" value="Genomic_DNA"/>
</dbReference>
<dbReference type="Proteomes" id="UP001152836">
    <property type="component" value="Unassembled WGS sequence"/>
</dbReference>
<name>A0AAU9YWU9_PHORO</name>
<feature type="transmembrane region" description="Helical" evidence="1">
    <location>
        <begin position="83"/>
        <end position="108"/>
    </location>
</feature>
<comment type="caution">
    <text evidence="2">The sequence shown here is derived from an EMBL/GenBank/DDBJ whole genome shotgun (WGS) entry which is preliminary data.</text>
</comment>
<gene>
    <name evidence="2" type="primary">4930512M02Rik</name>
    <name evidence="2" type="ORF">PHOROB_LOCUS3098</name>
</gene>
<reference evidence="2" key="1">
    <citation type="submission" date="2022-06" db="EMBL/GenBank/DDBJ databases">
        <authorList>
            <person name="Andreotti S."/>
            <person name="Wyler E."/>
        </authorList>
    </citation>
    <scope>NUCLEOTIDE SEQUENCE</scope>
</reference>
<keyword evidence="1" id="KW-0472">Membrane</keyword>
<protein>
    <submittedName>
        <fullName evidence="2">4930512M02Rik protein</fullName>
    </submittedName>
</protein>
<sequence>MLASVVPDLLPSFSISSIPLVCVAFIFSVSVFKSWTVSLTCLIVFSWFSVLSLSNLLISSNILFVFSSISSRDCLTSSLRASIIFMMIIFKSFTSASSTLGCSGLVGVDSLDSGGRYNVCISGWSKISSRSLHRQGPSDGCQRSGFQILINWYPEGSQGRNLSRKHGEMTLPTLSTGSCPVSCFIQPKP</sequence>
<evidence type="ECO:0000313" key="2">
    <source>
        <dbReference type="EMBL" id="CAH6779574.1"/>
    </source>
</evidence>
<organism evidence="2 3">
    <name type="scientific">Phodopus roborovskii</name>
    <name type="common">Roborovski's desert hamster</name>
    <name type="synonym">Cricetulus roborovskii</name>
    <dbReference type="NCBI Taxonomy" id="109678"/>
    <lineage>
        <taxon>Eukaryota</taxon>
        <taxon>Metazoa</taxon>
        <taxon>Chordata</taxon>
        <taxon>Craniata</taxon>
        <taxon>Vertebrata</taxon>
        <taxon>Euteleostomi</taxon>
        <taxon>Mammalia</taxon>
        <taxon>Eutheria</taxon>
        <taxon>Euarchontoglires</taxon>
        <taxon>Glires</taxon>
        <taxon>Rodentia</taxon>
        <taxon>Myomorpha</taxon>
        <taxon>Muroidea</taxon>
        <taxon>Cricetidae</taxon>
        <taxon>Cricetinae</taxon>
        <taxon>Phodopus</taxon>
    </lineage>
</organism>
<keyword evidence="3" id="KW-1185">Reference proteome</keyword>
<keyword evidence="1" id="KW-1133">Transmembrane helix</keyword>
<keyword evidence="1" id="KW-0812">Transmembrane</keyword>